<keyword evidence="1" id="KW-1133">Transmembrane helix</keyword>
<reference evidence="2 3" key="1">
    <citation type="journal article" date="2013" name="Genome Announc.">
        <title>The Draft Genome Sequence of Sphingomonas paucimobilis Strain HER1398 (Proteobacteria), Host to the Giant PAU Phage, Indicates That It Is a Member of the Genus Sphingobacterium (Bacteroidetes).</title>
        <authorList>
            <person name="White R.A.III."/>
            <person name="Suttle C.A."/>
        </authorList>
    </citation>
    <scope>NUCLEOTIDE SEQUENCE [LARGE SCALE GENOMIC DNA]</scope>
    <source>
        <strain evidence="2 3">HER1398</strain>
    </source>
</reference>
<accession>U2HUH7</accession>
<organism evidence="2 3">
    <name type="scientific">Sphingobacterium paucimobilis HER1398</name>
    <dbReference type="NCBI Taxonomy" id="1346330"/>
    <lineage>
        <taxon>Bacteria</taxon>
        <taxon>Pseudomonadati</taxon>
        <taxon>Bacteroidota</taxon>
        <taxon>Sphingobacteriia</taxon>
        <taxon>Sphingobacteriales</taxon>
        <taxon>Sphingobacteriaceae</taxon>
        <taxon>Sphingobacterium</taxon>
    </lineage>
</organism>
<proteinExistence type="predicted"/>
<protein>
    <submittedName>
        <fullName evidence="2">Uncharacterized protein</fullName>
    </submittedName>
</protein>
<evidence type="ECO:0000313" key="3">
    <source>
        <dbReference type="Proteomes" id="UP000016584"/>
    </source>
</evidence>
<keyword evidence="1" id="KW-0812">Transmembrane</keyword>
<comment type="caution">
    <text evidence="2">The sequence shown here is derived from an EMBL/GenBank/DDBJ whole genome shotgun (WGS) entry which is preliminary data.</text>
</comment>
<dbReference type="AlphaFoldDB" id="U2HUH7"/>
<dbReference type="Proteomes" id="UP000016584">
    <property type="component" value="Unassembled WGS sequence"/>
</dbReference>
<dbReference type="STRING" id="1346330.M472_09140"/>
<dbReference type="EMBL" id="ATDL01000015">
    <property type="protein sequence ID" value="ERJ58935.1"/>
    <property type="molecule type" value="Genomic_DNA"/>
</dbReference>
<sequence>MEYAGKRIYFIRSIDKKIAGRNQRIVMKQVSVVINKVYFVFLVSMLLVNLFHHNNNN</sequence>
<feature type="transmembrane region" description="Helical" evidence="1">
    <location>
        <begin position="30"/>
        <end position="51"/>
    </location>
</feature>
<evidence type="ECO:0000313" key="2">
    <source>
        <dbReference type="EMBL" id="ERJ58935.1"/>
    </source>
</evidence>
<gene>
    <name evidence="2" type="ORF">M472_09140</name>
</gene>
<evidence type="ECO:0000256" key="1">
    <source>
        <dbReference type="SAM" id="Phobius"/>
    </source>
</evidence>
<keyword evidence="1" id="KW-0472">Membrane</keyword>
<keyword evidence="3" id="KW-1185">Reference proteome</keyword>
<dbReference type="PATRIC" id="fig|1346330.5.peg.2268"/>
<name>U2HUH7_9SPHI</name>